<evidence type="ECO:0000256" key="2">
    <source>
        <dbReference type="ARBA" id="ARBA00022723"/>
    </source>
</evidence>
<organism evidence="7 8">
    <name type="scientific">Microvirga arabica</name>
    <dbReference type="NCBI Taxonomy" id="1128671"/>
    <lineage>
        <taxon>Bacteria</taxon>
        <taxon>Pseudomonadati</taxon>
        <taxon>Pseudomonadota</taxon>
        <taxon>Alphaproteobacteria</taxon>
        <taxon>Hyphomicrobiales</taxon>
        <taxon>Methylobacteriaceae</taxon>
        <taxon>Microvirga</taxon>
    </lineage>
</organism>
<dbReference type="Gene3D" id="3.40.140.10">
    <property type="entry name" value="Cytidine Deaminase, domain 2"/>
    <property type="match status" value="1"/>
</dbReference>
<evidence type="ECO:0000256" key="3">
    <source>
        <dbReference type="ARBA" id="ARBA00022801"/>
    </source>
</evidence>
<name>A0ABV6YE41_9HYPH</name>
<reference evidence="7 8" key="1">
    <citation type="submission" date="2024-09" db="EMBL/GenBank/DDBJ databases">
        <title>Nodulacao em especies de Leguminosae Basais da Amazonia e Caracterizacao dos Rizobios e Bacterias Associadas aos Nodulos.</title>
        <authorList>
            <person name="Jambeiro I.C.A."/>
            <person name="Lopes I.S."/>
            <person name="Aguiar E.R.G.R."/>
            <person name="Santos A.F.J."/>
            <person name="Dos Santos J.M.F."/>
            <person name="Gross E."/>
        </authorList>
    </citation>
    <scope>NUCLEOTIDE SEQUENCE [LARGE SCALE GENOMIC DNA]</scope>
    <source>
        <strain evidence="7 8">BRUESC1165</strain>
    </source>
</reference>
<dbReference type="RefSeq" id="WP_377031224.1">
    <property type="nucleotide sequence ID" value="NZ_JBHOMY010000118.1"/>
</dbReference>
<dbReference type="EMBL" id="JBHOMY010000118">
    <property type="protein sequence ID" value="MFC1459533.1"/>
    <property type="molecule type" value="Genomic_DNA"/>
</dbReference>
<protein>
    <submittedName>
        <fullName evidence="7">Mov34/MPN/PAD-1 family protein</fullName>
    </submittedName>
</protein>
<keyword evidence="2" id="KW-0479">Metal-binding</keyword>
<accession>A0ABV6YE41</accession>
<dbReference type="Proteomes" id="UP001593940">
    <property type="component" value="Unassembled WGS sequence"/>
</dbReference>
<keyword evidence="5" id="KW-0482">Metalloprotease</keyword>
<keyword evidence="3" id="KW-0378">Hydrolase</keyword>
<evidence type="ECO:0000313" key="8">
    <source>
        <dbReference type="Proteomes" id="UP001593940"/>
    </source>
</evidence>
<evidence type="ECO:0000256" key="5">
    <source>
        <dbReference type="ARBA" id="ARBA00023049"/>
    </source>
</evidence>
<keyword evidence="4" id="KW-0862">Zinc</keyword>
<feature type="domain" description="JAB" evidence="6">
    <location>
        <begin position="4"/>
        <end position="117"/>
    </location>
</feature>
<keyword evidence="8" id="KW-1185">Reference proteome</keyword>
<dbReference type="Pfam" id="PF14464">
    <property type="entry name" value="Prok-JAB"/>
    <property type="match status" value="1"/>
</dbReference>
<gene>
    <name evidence="7" type="ORF">ACETIH_23110</name>
</gene>
<comment type="caution">
    <text evidence="7">The sequence shown here is derived from an EMBL/GenBank/DDBJ whole genome shotgun (WGS) entry which is preliminary data.</text>
</comment>
<keyword evidence="1" id="KW-0645">Protease</keyword>
<evidence type="ECO:0000313" key="7">
    <source>
        <dbReference type="EMBL" id="MFC1459533.1"/>
    </source>
</evidence>
<evidence type="ECO:0000259" key="6">
    <source>
        <dbReference type="Pfam" id="PF14464"/>
    </source>
</evidence>
<dbReference type="InterPro" id="IPR028090">
    <property type="entry name" value="JAB_dom_prok"/>
</dbReference>
<sequence>MPAVLQHFAQHKQIRWYQKEAGGQLFAEFDGHDVVVTKATGPRWSDKRTRHTYEPNRRAEQREIERLHKAGLHFVGDWHTHAEPVPEPSTVDRTSMQEAFRKSRHALNAFIMVIVGQVEAPGGLYVAVCDQVGVYPLKPSASAQLRPEVGRRPTRRIL</sequence>
<dbReference type="SUPFAM" id="SSF102712">
    <property type="entry name" value="JAB1/MPN domain"/>
    <property type="match status" value="1"/>
</dbReference>
<evidence type="ECO:0000256" key="1">
    <source>
        <dbReference type="ARBA" id="ARBA00022670"/>
    </source>
</evidence>
<proteinExistence type="predicted"/>
<evidence type="ECO:0000256" key="4">
    <source>
        <dbReference type="ARBA" id="ARBA00022833"/>
    </source>
</evidence>